<dbReference type="Proteomes" id="UP001295740">
    <property type="component" value="Unassembled WGS sequence"/>
</dbReference>
<accession>A0AAI8VST6</accession>
<sequence>MAYRVTSTCEIPNQGLVEAQLASVHQQNRLRNLRQERHTISEEVIETLDHHWGRVPDNWGNTLAELNRSTAKDDYLTIWESVL</sequence>
<gene>
    <name evidence="1" type="ORF">KHLLAP_LOCUS10919</name>
</gene>
<keyword evidence="2" id="KW-1185">Reference proteome</keyword>
<protein>
    <submittedName>
        <fullName evidence="1">Uu.00g051540.m01.CDS01</fullName>
    </submittedName>
</protein>
<organism evidence="1 2">
    <name type="scientific">Anthostomella pinea</name>
    <dbReference type="NCBI Taxonomy" id="933095"/>
    <lineage>
        <taxon>Eukaryota</taxon>
        <taxon>Fungi</taxon>
        <taxon>Dikarya</taxon>
        <taxon>Ascomycota</taxon>
        <taxon>Pezizomycotina</taxon>
        <taxon>Sordariomycetes</taxon>
        <taxon>Xylariomycetidae</taxon>
        <taxon>Xylariales</taxon>
        <taxon>Xylariaceae</taxon>
        <taxon>Anthostomella</taxon>
    </lineage>
</organism>
<evidence type="ECO:0000313" key="2">
    <source>
        <dbReference type="Proteomes" id="UP001295740"/>
    </source>
</evidence>
<name>A0AAI8VST6_9PEZI</name>
<evidence type="ECO:0000313" key="1">
    <source>
        <dbReference type="EMBL" id="CAJ2510451.1"/>
    </source>
</evidence>
<comment type="caution">
    <text evidence="1">The sequence shown here is derived from an EMBL/GenBank/DDBJ whole genome shotgun (WGS) entry which is preliminary data.</text>
</comment>
<dbReference type="AlphaFoldDB" id="A0AAI8VST6"/>
<dbReference type="EMBL" id="CAUWAG010000014">
    <property type="protein sequence ID" value="CAJ2510451.1"/>
    <property type="molecule type" value="Genomic_DNA"/>
</dbReference>
<proteinExistence type="predicted"/>
<reference evidence="1" key="1">
    <citation type="submission" date="2023-10" db="EMBL/GenBank/DDBJ databases">
        <authorList>
            <person name="Hackl T."/>
        </authorList>
    </citation>
    <scope>NUCLEOTIDE SEQUENCE</scope>
</reference>